<proteinExistence type="inferred from homology"/>
<keyword evidence="2" id="KW-0560">Oxidoreductase</keyword>
<dbReference type="InterPro" id="IPR003767">
    <property type="entry name" value="Malate/L-lactate_DH-like"/>
</dbReference>
<evidence type="ECO:0000256" key="2">
    <source>
        <dbReference type="ARBA" id="ARBA00023002"/>
    </source>
</evidence>
<accession>A0ABV7H1G4</accession>
<dbReference type="PANTHER" id="PTHR11091:SF0">
    <property type="entry name" value="MALATE DEHYDROGENASE"/>
    <property type="match status" value="1"/>
</dbReference>
<comment type="similarity">
    <text evidence="1">Belongs to the LDH2/MDH2 oxidoreductase family.</text>
</comment>
<dbReference type="InterPro" id="IPR043144">
    <property type="entry name" value="Mal/L-sulf/L-lact_DH-like_ah"/>
</dbReference>
<dbReference type="Gene3D" id="3.30.1370.60">
    <property type="entry name" value="Hypothetical oxidoreductase yiak, domain 2"/>
    <property type="match status" value="1"/>
</dbReference>
<dbReference type="EMBL" id="JBHRTB010000010">
    <property type="protein sequence ID" value="MFC3145182.1"/>
    <property type="molecule type" value="Genomic_DNA"/>
</dbReference>
<name>A0ABV7H1G4_9RHOB</name>
<dbReference type="Pfam" id="PF02615">
    <property type="entry name" value="Ldh_2"/>
    <property type="match status" value="1"/>
</dbReference>
<evidence type="ECO:0000256" key="1">
    <source>
        <dbReference type="ARBA" id="ARBA00006056"/>
    </source>
</evidence>
<evidence type="ECO:0000313" key="3">
    <source>
        <dbReference type="EMBL" id="MFC3145182.1"/>
    </source>
</evidence>
<dbReference type="Gene3D" id="1.10.1530.10">
    <property type="match status" value="1"/>
</dbReference>
<sequence>MTEPRYDMAALTRWAQDVFTAAGLGRAQAEAVGRYLVDADAMGHDTHGLGLATWYLDLIENGTVTKDGTPKVVSDRGAAVCWDGLRLPGAWLTDEAMTLAVERAAEHGTCTVAVGNAHHIGAHAVYLQKATDAGMMVMLASSAPSAATVAPFGGITPVYSPDPVAYGIPTDGDPILIDISASITTNNMAKRLVAEGRDYPHEWLMDAEGTPSRDPNVVFNGGTVLPTGGLDHGQKGYGLALTVEAVTQGLSGIGRADALSGMNCSFTVQVMDPEAFGGREAFLRQTGWLTAACHASTPRPGVERVRLPGEAALKRRAQAESGGVRLYPGIMQGLAPRAEALGVAPLDAI</sequence>
<dbReference type="InterPro" id="IPR043143">
    <property type="entry name" value="Mal/L-sulf/L-lact_DH-like_NADP"/>
</dbReference>
<protein>
    <submittedName>
        <fullName evidence="3">Ldh family oxidoreductase</fullName>
    </submittedName>
</protein>
<dbReference type="InterPro" id="IPR036111">
    <property type="entry name" value="Mal/L-sulfo/L-lacto_DH-like_sf"/>
</dbReference>
<comment type="caution">
    <text evidence="3">The sequence shown here is derived from an EMBL/GenBank/DDBJ whole genome shotgun (WGS) entry which is preliminary data.</text>
</comment>
<dbReference type="PANTHER" id="PTHR11091">
    <property type="entry name" value="OXIDOREDUCTASE-RELATED"/>
    <property type="match status" value="1"/>
</dbReference>
<reference evidence="4" key="1">
    <citation type="journal article" date="2019" name="Int. J. Syst. Evol. Microbiol.">
        <title>The Global Catalogue of Microorganisms (GCM) 10K type strain sequencing project: providing services to taxonomists for standard genome sequencing and annotation.</title>
        <authorList>
            <consortium name="The Broad Institute Genomics Platform"/>
            <consortium name="The Broad Institute Genome Sequencing Center for Infectious Disease"/>
            <person name="Wu L."/>
            <person name="Ma J."/>
        </authorList>
    </citation>
    <scope>NUCLEOTIDE SEQUENCE [LARGE SCALE GENOMIC DNA]</scope>
    <source>
        <strain evidence="4">KCTC 52366</strain>
    </source>
</reference>
<dbReference type="RefSeq" id="WP_275634556.1">
    <property type="nucleotide sequence ID" value="NZ_JARGYD010000010.1"/>
</dbReference>
<dbReference type="Proteomes" id="UP001595632">
    <property type="component" value="Unassembled WGS sequence"/>
</dbReference>
<dbReference type="SUPFAM" id="SSF89733">
    <property type="entry name" value="L-sulfolactate dehydrogenase-like"/>
    <property type="match status" value="1"/>
</dbReference>
<keyword evidence="4" id="KW-1185">Reference proteome</keyword>
<gene>
    <name evidence="3" type="ORF">ACFOGP_20850</name>
</gene>
<evidence type="ECO:0000313" key="4">
    <source>
        <dbReference type="Proteomes" id="UP001595632"/>
    </source>
</evidence>
<organism evidence="3 4">
    <name type="scientific">Psychromarinibacter halotolerans</name>
    <dbReference type="NCBI Taxonomy" id="1775175"/>
    <lineage>
        <taxon>Bacteria</taxon>
        <taxon>Pseudomonadati</taxon>
        <taxon>Pseudomonadota</taxon>
        <taxon>Alphaproteobacteria</taxon>
        <taxon>Rhodobacterales</taxon>
        <taxon>Paracoccaceae</taxon>
        <taxon>Psychromarinibacter</taxon>
    </lineage>
</organism>